<evidence type="ECO:0000256" key="4">
    <source>
        <dbReference type="ARBA" id="ARBA00013346"/>
    </source>
</evidence>
<name>A0A0L0JV90_9ACTN</name>
<keyword evidence="6" id="KW-0489">Methyltransferase</keyword>
<evidence type="ECO:0000256" key="1">
    <source>
        <dbReference type="ARBA" id="ARBA00004496"/>
    </source>
</evidence>
<organism evidence="12 13">
    <name type="scientific">Streptomyces acidiscabies</name>
    <dbReference type="NCBI Taxonomy" id="42234"/>
    <lineage>
        <taxon>Bacteria</taxon>
        <taxon>Bacillati</taxon>
        <taxon>Actinomycetota</taxon>
        <taxon>Actinomycetes</taxon>
        <taxon>Kitasatosporales</taxon>
        <taxon>Streptomycetaceae</taxon>
        <taxon>Streptomyces</taxon>
    </lineage>
</organism>
<dbReference type="InterPro" id="IPR000682">
    <property type="entry name" value="PCMT"/>
</dbReference>
<evidence type="ECO:0000256" key="5">
    <source>
        <dbReference type="ARBA" id="ARBA00022490"/>
    </source>
</evidence>
<dbReference type="Gene3D" id="3.40.50.150">
    <property type="entry name" value="Vaccinia Virus protein VP39"/>
    <property type="match status" value="1"/>
</dbReference>
<comment type="caution">
    <text evidence="12">The sequence shown here is derived from an EMBL/GenBank/DDBJ whole genome shotgun (WGS) entry which is preliminary data.</text>
</comment>
<protein>
    <recommendedName>
        <fullName evidence="4">Protein-L-isoaspartate O-methyltransferase</fullName>
        <ecNumber evidence="3">2.1.1.77</ecNumber>
    </recommendedName>
    <alternativeName>
        <fullName evidence="11">L-isoaspartyl protein carboxyl methyltransferase</fullName>
    </alternativeName>
    <alternativeName>
        <fullName evidence="9">Protein L-isoaspartyl methyltransferase</fullName>
    </alternativeName>
    <alternativeName>
        <fullName evidence="10">Protein-beta-aspartate methyltransferase</fullName>
    </alternativeName>
</protein>
<dbReference type="Proteomes" id="UP000037151">
    <property type="component" value="Unassembled WGS sequence"/>
</dbReference>
<gene>
    <name evidence="12" type="ORF">IQ63_31345</name>
</gene>
<dbReference type="SUPFAM" id="SSF53335">
    <property type="entry name" value="S-adenosyl-L-methionine-dependent methyltransferases"/>
    <property type="match status" value="1"/>
</dbReference>
<evidence type="ECO:0000313" key="12">
    <source>
        <dbReference type="EMBL" id="KND29453.1"/>
    </source>
</evidence>
<comment type="similarity">
    <text evidence="2">Belongs to the methyltransferase superfamily. L-isoaspartyl/D-aspartyl protein methyltransferase family.</text>
</comment>
<evidence type="ECO:0000313" key="13">
    <source>
        <dbReference type="Proteomes" id="UP000037151"/>
    </source>
</evidence>
<comment type="subcellular location">
    <subcellularLocation>
        <location evidence="1">Cytoplasm</location>
    </subcellularLocation>
</comment>
<evidence type="ECO:0000256" key="11">
    <source>
        <dbReference type="ARBA" id="ARBA00031350"/>
    </source>
</evidence>
<dbReference type="GO" id="GO:0005737">
    <property type="term" value="C:cytoplasm"/>
    <property type="evidence" value="ECO:0007669"/>
    <property type="project" value="UniProtKB-SubCell"/>
</dbReference>
<dbReference type="AlphaFoldDB" id="A0A0L0JV90"/>
<keyword evidence="5" id="KW-0963">Cytoplasm</keyword>
<keyword evidence="7" id="KW-0808">Transferase</keyword>
<dbReference type="GO" id="GO:0004719">
    <property type="term" value="F:protein-L-isoaspartate (D-aspartate) O-methyltransferase activity"/>
    <property type="evidence" value="ECO:0007669"/>
    <property type="project" value="UniProtKB-EC"/>
</dbReference>
<evidence type="ECO:0000256" key="9">
    <source>
        <dbReference type="ARBA" id="ARBA00030757"/>
    </source>
</evidence>
<dbReference type="InterPro" id="IPR029063">
    <property type="entry name" value="SAM-dependent_MTases_sf"/>
</dbReference>
<evidence type="ECO:0000256" key="6">
    <source>
        <dbReference type="ARBA" id="ARBA00022603"/>
    </source>
</evidence>
<dbReference type="EMBL" id="JPPY01000174">
    <property type="protein sequence ID" value="KND29453.1"/>
    <property type="molecule type" value="Genomic_DNA"/>
</dbReference>
<accession>A0A0L0JV90</accession>
<dbReference type="PATRIC" id="fig|42234.21.peg.6456"/>
<dbReference type="EC" id="2.1.1.77" evidence="3"/>
<dbReference type="Pfam" id="PF01135">
    <property type="entry name" value="PCMT"/>
    <property type="match status" value="1"/>
</dbReference>
<sequence length="378" mass="41724">MHWDRGARKLADEITPEGSRWRDAVLSTQRHLLVPHWWWAEKDGAKLADGWEDPGLWVRVAYSDTTMVTRLGPLHADHAKPDDRPEWRPTSSATHPSLVIKMLRHTRASEGMDILDVGTASGYSTALLAHRFGDRHVTSVDVDPYLTDTARSRLADMGRTPEIVHADATEDLPGTYDRIVAMVAMPRIPASWLAALRPGGRLVTTLAGTTLIISAEKRPDGGASGRVERDWAGFMNARHGPTLPPRLITAFPHHRDQEGEEVTRGRYPVLDVSAVWEIGSLLTLEVPGIETHYEENHDGRRTAWLLHPDGSWARATADGSDAPQVHQAGPLRLWSTLESIRDEVNTHGVLPLFGANVDVTPDGVCHLSYGRWSATVGA</sequence>
<keyword evidence="8" id="KW-0949">S-adenosyl-L-methionine</keyword>
<reference evidence="13" key="1">
    <citation type="submission" date="2014-07" db="EMBL/GenBank/DDBJ databases">
        <title>Genome sequencing of plant-pathogenic Streptomyces species.</title>
        <authorList>
            <person name="Harrison J."/>
            <person name="Sapp M."/>
            <person name="Thwaites R."/>
            <person name="Studholme D.J."/>
        </authorList>
    </citation>
    <scope>NUCLEOTIDE SEQUENCE [LARGE SCALE GENOMIC DNA]</scope>
    <source>
        <strain evidence="13">NCPPB 4445</strain>
    </source>
</reference>
<evidence type="ECO:0000256" key="10">
    <source>
        <dbReference type="ARBA" id="ARBA00031323"/>
    </source>
</evidence>
<proteinExistence type="inferred from homology"/>
<evidence type="ECO:0000256" key="7">
    <source>
        <dbReference type="ARBA" id="ARBA00022679"/>
    </source>
</evidence>
<evidence type="ECO:0000256" key="8">
    <source>
        <dbReference type="ARBA" id="ARBA00022691"/>
    </source>
</evidence>
<dbReference type="PANTHER" id="PTHR11579">
    <property type="entry name" value="PROTEIN-L-ISOASPARTATE O-METHYLTRANSFERASE"/>
    <property type="match status" value="1"/>
</dbReference>
<dbReference type="PANTHER" id="PTHR11579:SF0">
    <property type="entry name" value="PROTEIN-L-ISOASPARTATE(D-ASPARTATE) O-METHYLTRANSFERASE"/>
    <property type="match status" value="1"/>
</dbReference>
<evidence type="ECO:0000256" key="3">
    <source>
        <dbReference type="ARBA" id="ARBA00011890"/>
    </source>
</evidence>
<dbReference type="GO" id="GO:0032259">
    <property type="term" value="P:methylation"/>
    <property type="evidence" value="ECO:0007669"/>
    <property type="project" value="UniProtKB-KW"/>
</dbReference>
<dbReference type="CDD" id="cd02440">
    <property type="entry name" value="AdoMet_MTases"/>
    <property type="match status" value="1"/>
</dbReference>
<evidence type="ECO:0000256" key="2">
    <source>
        <dbReference type="ARBA" id="ARBA00005369"/>
    </source>
</evidence>